<accession>A0A8S1NW54</accession>
<reference evidence="2" key="1">
    <citation type="submission" date="2021-01" db="EMBL/GenBank/DDBJ databases">
        <authorList>
            <consortium name="Genoscope - CEA"/>
            <person name="William W."/>
        </authorList>
    </citation>
    <scope>NUCLEOTIDE SEQUENCE</scope>
</reference>
<dbReference type="EMBL" id="CAJJDN010000066">
    <property type="protein sequence ID" value="CAD8096612.1"/>
    <property type="molecule type" value="Genomic_DNA"/>
</dbReference>
<evidence type="ECO:0000313" key="2">
    <source>
        <dbReference type="EMBL" id="CAD8096612.1"/>
    </source>
</evidence>
<evidence type="ECO:0000256" key="1">
    <source>
        <dbReference type="SAM" id="MobiDB-lite"/>
    </source>
</evidence>
<feature type="compositionally biased region" description="Polar residues" evidence="1">
    <location>
        <begin position="8"/>
        <end position="25"/>
    </location>
</feature>
<keyword evidence="3" id="KW-1185">Reference proteome</keyword>
<dbReference type="AlphaFoldDB" id="A0A8S1NW54"/>
<gene>
    <name evidence="2" type="ORF">PSON_ATCC_30995.1.T0660266</name>
</gene>
<dbReference type="OrthoDB" id="338631at2759"/>
<protein>
    <submittedName>
        <fullName evidence="2">Uncharacterized protein</fullName>
    </submittedName>
</protein>
<comment type="caution">
    <text evidence="2">The sequence shown here is derived from an EMBL/GenBank/DDBJ whole genome shotgun (WGS) entry which is preliminary data.</text>
</comment>
<name>A0A8S1NW54_9CILI</name>
<sequence>MQRKENMFISNNQFSFQPNTGNLMNTDEMDSQRKQFIKINHITLNSSDDEGIAQFPQQYIKSKQLLVNKHFQSVYLIRKSEYGKFI</sequence>
<organism evidence="2 3">
    <name type="scientific">Paramecium sonneborni</name>
    <dbReference type="NCBI Taxonomy" id="65129"/>
    <lineage>
        <taxon>Eukaryota</taxon>
        <taxon>Sar</taxon>
        <taxon>Alveolata</taxon>
        <taxon>Ciliophora</taxon>
        <taxon>Intramacronucleata</taxon>
        <taxon>Oligohymenophorea</taxon>
        <taxon>Peniculida</taxon>
        <taxon>Parameciidae</taxon>
        <taxon>Paramecium</taxon>
    </lineage>
</organism>
<dbReference type="Proteomes" id="UP000692954">
    <property type="component" value="Unassembled WGS sequence"/>
</dbReference>
<proteinExistence type="predicted"/>
<feature type="region of interest" description="Disordered" evidence="1">
    <location>
        <begin position="1"/>
        <end position="26"/>
    </location>
</feature>
<evidence type="ECO:0000313" key="3">
    <source>
        <dbReference type="Proteomes" id="UP000692954"/>
    </source>
</evidence>